<name>A0A841S625_9ACTN</name>
<feature type="transmembrane region" description="Helical" evidence="1">
    <location>
        <begin position="15"/>
        <end position="35"/>
    </location>
</feature>
<keyword evidence="1" id="KW-1133">Transmembrane helix</keyword>
<evidence type="ECO:0000256" key="1">
    <source>
        <dbReference type="SAM" id="Phobius"/>
    </source>
</evidence>
<evidence type="ECO:0008006" key="4">
    <source>
        <dbReference type="Google" id="ProtNLM"/>
    </source>
</evidence>
<comment type="caution">
    <text evidence="2">The sequence shown here is derived from an EMBL/GenBank/DDBJ whole genome shotgun (WGS) entry which is preliminary data.</text>
</comment>
<dbReference type="Proteomes" id="UP000553957">
    <property type="component" value="Unassembled WGS sequence"/>
</dbReference>
<keyword evidence="1" id="KW-0472">Membrane</keyword>
<sequence length="83" mass="8994">MPAAIAAGLQHTGRLLTAAALLDAFLIRTLLLPALMRLTDPRQLAVPHPLRCLPTRLSLRHRVTPATSAWEMSQGGDTITTLM</sequence>
<dbReference type="AlphaFoldDB" id="A0A841S625"/>
<dbReference type="EMBL" id="JACHKF010000001">
    <property type="protein sequence ID" value="MBB6566679.1"/>
    <property type="molecule type" value="Genomic_DNA"/>
</dbReference>
<evidence type="ECO:0000313" key="2">
    <source>
        <dbReference type="EMBL" id="MBB6566679.1"/>
    </source>
</evidence>
<keyword evidence="1" id="KW-0812">Transmembrane</keyword>
<accession>A0A841S625</accession>
<gene>
    <name evidence="2" type="ORF">HNR71_002316</name>
</gene>
<evidence type="ECO:0000313" key="3">
    <source>
        <dbReference type="Proteomes" id="UP000553957"/>
    </source>
</evidence>
<protein>
    <recommendedName>
        <fullName evidence="4">MMPL family protein</fullName>
    </recommendedName>
</protein>
<reference evidence="2 3" key="1">
    <citation type="submission" date="2020-08" db="EMBL/GenBank/DDBJ databases">
        <title>Sequencing the genomes of 1000 actinobacteria strains.</title>
        <authorList>
            <person name="Klenk H.-P."/>
        </authorList>
    </citation>
    <scope>NUCLEOTIDE SEQUENCE [LARGE SCALE GENOMIC DNA]</scope>
    <source>
        <strain evidence="2 3">DSM 15626</strain>
    </source>
</reference>
<proteinExistence type="predicted"/>
<organism evidence="2 3">
    <name type="scientific">Kribbella sandramycini</name>
    <dbReference type="NCBI Taxonomy" id="60450"/>
    <lineage>
        <taxon>Bacteria</taxon>
        <taxon>Bacillati</taxon>
        <taxon>Actinomycetota</taxon>
        <taxon>Actinomycetes</taxon>
        <taxon>Propionibacteriales</taxon>
        <taxon>Kribbellaceae</taxon>
        <taxon>Kribbella</taxon>
    </lineage>
</organism>